<keyword evidence="2" id="KW-0732">Signal</keyword>
<gene>
    <name evidence="3" type="ORF">SAMN04244559_01277</name>
</gene>
<protein>
    <submittedName>
        <fullName evidence="3">VPLPA-CTERM protein sorting domain-containing protein</fullName>
    </submittedName>
</protein>
<keyword evidence="1" id="KW-0812">Transmembrane</keyword>
<reference evidence="4" key="1">
    <citation type="submission" date="2016-10" db="EMBL/GenBank/DDBJ databases">
        <authorList>
            <person name="Varghese N."/>
            <person name="Submissions S."/>
        </authorList>
    </citation>
    <scope>NUCLEOTIDE SEQUENCE [LARGE SCALE GENOMIC DNA]</scope>
    <source>
        <strain evidence="4">DSM 13234</strain>
    </source>
</reference>
<feature type="signal peptide" evidence="2">
    <location>
        <begin position="1"/>
        <end position="24"/>
    </location>
</feature>
<feature type="transmembrane region" description="Helical" evidence="1">
    <location>
        <begin position="212"/>
        <end position="231"/>
    </location>
</feature>
<evidence type="ECO:0000256" key="1">
    <source>
        <dbReference type="SAM" id="Phobius"/>
    </source>
</evidence>
<proteinExistence type="predicted"/>
<feature type="chain" id="PRO_5010238369" evidence="2">
    <location>
        <begin position="25"/>
        <end position="241"/>
    </location>
</feature>
<sequence length="241" mass="23978">MRLNQRTVFAAAALCWLASTAFSAADAATLSVTNFGTVSGPSDTLFNGVTVVGADNAQTVRGGTTNNGTILTPSYTNTNAQGSSGWNPYGSGGTWLSIGGSGGTDTAGNGSSITFSLNNTGLQFVWGSPSSTNKVTLLGDNGTTLGTVFWSGTSSISWTDSSGTRSISNANLANSSSAGALIGIVSDALIKQAVFSTAAGSGGFEVAQVSAVPLPATLPLLGGALLGLGVLGRRRARAEKA</sequence>
<organism evidence="3 4">
    <name type="scientific">Magnetospirillum fulvum</name>
    <name type="common">Rhodospirillum fulvum</name>
    <dbReference type="NCBI Taxonomy" id="1082"/>
    <lineage>
        <taxon>Bacteria</taxon>
        <taxon>Pseudomonadati</taxon>
        <taxon>Pseudomonadota</taxon>
        <taxon>Alphaproteobacteria</taxon>
        <taxon>Rhodospirillales</taxon>
        <taxon>Rhodospirillaceae</taxon>
        <taxon>Magnetospirillum</taxon>
    </lineage>
</organism>
<dbReference type="EMBL" id="FNWO01000004">
    <property type="protein sequence ID" value="SEH32594.1"/>
    <property type="molecule type" value="Genomic_DNA"/>
</dbReference>
<keyword evidence="4" id="KW-1185">Reference proteome</keyword>
<evidence type="ECO:0000256" key="2">
    <source>
        <dbReference type="SAM" id="SignalP"/>
    </source>
</evidence>
<dbReference type="RefSeq" id="WP_139305515.1">
    <property type="nucleotide sequence ID" value="NZ_FNWO01000004.1"/>
</dbReference>
<evidence type="ECO:0000313" key="4">
    <source>
        <dbReference type="Proteomes" id="UP000182983"/>
    </source>
</evidence>
<accession>A0A1H6HEA8</accession>
<keyword evidence="1" id="KW-0472">Membrane</keyword>
<name>A0A1H6HEA8_MAGFU</name>
<keyword evidence="1" id="KW-1133">Transmembrane helix</keyword>
<dbReference type="OrthoDB" id="9865926at2"/>
<dbReference type="AlphaFoldDB" id="A0A1H6HEA8"/>
<dbReference type="Proteomes" id="UP000182983">
    <property type="component" value="Unassembled WGS sequence"/>
</dbReference>
<evidence type="ECO:0000313" key="3">
    <source>
        <dbReference type="EMBL" id="SEH32594.1"/>
    </source>
</evidence>